<reference evidence="1" key="1">
    <citation type="submission" date="2014-09" db="EMBL/GenBank/DDBJ databases">
        <authorList>
            <person name="Magalhaes I.L.F."/>
            <person name="Oliveira U."/>
            <person name="Santos F.R."/>
            <person name="Vidigal T.H.D.A."/>
            <person name="Brescovit A.D."/>
            <person name="Santos A.J."/>
        </authorList>
    </citation>
    <scope>NUCLEOTIDE SEQUENCE</scope>
    <source>
        <tissue evidence="1">Shoot tissue taken approximately 20 cm above the soil surface</tissue>
    </source>
</reference>
<dbReference type="EMBL" id="GBRH01196498">
    <property type="protein sequence ID" value="JAE01398.1"/>
    <property type="molecule type" value="Transcribed_RNA"/>
</dbReference>
<name>A0A0A9EZD0_ARUDO</name>
<dbReference type="AlphaFoldDB" id="A0A0A9EZD0"/>
<evidence type="ECO:0000313" key="1">
    <source>
        <dbReference type="EMBL" id="JAE01398.1"/>
    </source>
</evidence>
<organism evidence="1">
    <name type="scientific">Arundo donax</name>
    <name type="common">Giant reed</name>
    <name type="synonym">Donax arundinaceus</name>
    <dbReference type="NCBI Taxonomy" id="35708"/>
    <lineage>
        <taxon>Eukaryota</taxon>
        <taxon>Viridiplantae</taxon>
        <taxon>Streptophyta</taxon>
        <taxon>Embryophyta</taxon>
        <taxon>Tracheophyta</taxon>
        <taxon>Spermatophyta</taxon>
        <taxon>Magnoliopsida</taxon>
        <taxon>Liliopsida</taxon>
        <taxon>Poales</taxon>
        <taxon>Poaceae</taxon>
        <taxon>PACMAD clade</taxon>
        <taxon>Arundinoideae</taxon>
        <taxon>Arundineae</taxon>
        <taxon>Arundo</taxon>
    </lineage>
</organism>
<sequence>MQRCLRFVSYVRHCYRRKLWATTFFVSAIIMSADTQKNCFFVYHSHIVVMHVADAPILLLCRTAGIR</sequence>
<protein>
    <submittedName>
        <fullName evidence="1">Uncharacterized protein</fullName>
    </submittedName>
</protein>
<accession>A0A0A9EZD0</accession>
<proteinExistence type="predicted"/>
<reference evidence="1" key="2">
    <citation type="journal article" date="2015" name="Data Brief">
        <title>Shoot transcriptome of the giant reed, Arundo donax.</title>
        <authorList>
            <person name="Barrero R.A."/>
            <person name="Guerrero F.D."/>
            <person name="Moolhuijzen P."/>
            <person name="Goolsby J.A."/>
            <person name="Tidwell J."/>
            <person name="Bellgard S.E."/>
            <person name="Bellgard M.I."/>
        </authorList>
    </citation>
    <scope>NUCLEOTIDE SEQUENCE</scope>
    <source>
        <tissue evidence="1">Shoot tissue taken approximately 20 cm above the soil surface</tissue>
    </source>
</reference>